<keyword evidence="4 11" id="KW-0863">Zinc-finger</keyword>
<keyword evidence="15" id="KW-1185">Reference proteome</keyword>
<dbReference type="InterPro" id="IPR013088">
    <property type="entry name" value="Znf_NHR/GATA"/>
</dbReference>
<dbReference type="PROSITE" id="PS00344">
    <property type="entry name" value="GATA_ZN_FINGER_1"/>
    <property type="match status" value="2"/>
</dbReference>
<feature type="domain" description="GATA-type" evidence="13">
    <location>
        <begin position="306"/>
        <end position="360"/>
    </location>
</feature>
<dbReference type="SMART" id="SM00401">
    <property type="entry name" value="ZnF_GATA"/>
    <property type="match status" value="2"/>
</dbReference>
<accession>A0AAV2IJ28</accession>
<evidence type="ECO:0000256" key="9">
    <source>
        <dbReference type="ARBA" id="ARBA00023163"/>
    </source>
</evidence>
<evidence type="ECO:0000259" key="13">
    <source>
        <dbReference type="PROSITE" id="PS50114"/>
    </source>
</evidence>
<evidence type="ECO:0000313" key="14">
    <source>
        <dbReference type="EMBL" id="CAL1545731.1"/>
    </source>
</evidence>
<reference evidence="14 15" key="1">
    <citation type="submission" date="2024-04" db="EMBL/GenBank/DDBJ databases">
        <authorList>
            <consortium name="Genoscope - CEA"/>
            <person name="William W."/>
        </authorList>
    </citation>
    <scope>NUCLEOTIDE SEQUENCE [LARGE SCALE GENOMIC DNA]</scope>
</reference>
<dbReference type="GO" id="GO:0000978">
    <property type="term" value="F:RNA polymerase II cis-regulatory region sequence-specific DNA binding"/>
    <property type="evidence" value="ECO:0007669"/>
    <property type="project" value="TreeGrafter"/>
</dbReference>
<dbReference type="InterPro" id="IPR039355">
    <property type="entry name" value="Transcription_factor_GATA"/>
</dbReference>
<sequence length="560" mass="59122">MAMAAEQHHSPAWLGHPADPSRMSNGFEPAAPGMFPPEDISDFFPHTLDSGNGHMGSGYYTSQARAMHGYRQAHVPSSSQMCRPHFHTHLHPWIQESAKSMVPHAHTGYLGSFGSGKSLSHSSGHTSFPVHPATSAIVTSSLVSFPPTPPKDVTPEASTNNNINNNNNNNNNNSTGTIVTSNNNSTTNNNIITTNNSSQSSALSALGSPSDGYSSADYKTSTALSSSLKLESAPSDGLSFLGTHGPHGHHHSSGHTAHPVPTYPSYMPSDHYPSGPLGYHTPNVFKSSSSSSSSLSSRPRAKTRSSTEGRECVNCGATSTPLWRRDGTGHYLCNACGLYHKMNGSNRPLIKPKRRLSAARRAGTTCANCGTATTTLWRRNPNGDPVCNACGLYYKLHNVNRPLTMKKDGIQTRNRKMSTKSKKGKKGMVAMSDFLRDSKPFSGFGAPSFSPSMHAMNPYMNHMSGQGLGGGYHHSQMPGGLGGGLTGGLGGGFSNNFPGSLQSSSFASSLQSPSFPSSLQSSSFTSSLQSPSFASSYGTLSSIPSSGLNLSTSNMVGTMA</sequence>
<evidence type="ECO:0000256" key="6">
    <source>
        <dbReference type="ARBA" id="ARBA00023015"/>
    </source>
</evidence>
<dbReference type="FunFam" id="3.30.50.10:FF:000001">
    <property type="entry name" value="GATA transcription factor (GATAd)"/>
    <property type="match status" value="1"/>
</dbReference>
<dbReference type="PANTHER" id="PTHR10071">
    <property type="entry name" value="TRANSCRIPTION FACTOR GATA FAMILY MEMBER"/>
    <property type="match status" value="1"/>
</dbReference>
<dbReference type="InterPro" id="IPR000679">
    <property type="entry name" value="Znf_GATA"/>
</dbReference>
<evidence type="ECO:0000256" key="12">
    <source>
        <dbReference type="SAM" id="MobiDB-lite"/>
    </source>
</evidence>
<keyword evidence="7" id="KW-0238">DNA-binding</keyword>
<keyword evidence="8" id="KW-0010">Activator</keyword>
<dbReference type="PROSITE" id="PS50114">
    <property type="entry name" value="GATA_ZN_FINGER_2"/>
    <property type="match status" value="2"/>
</dbReference>
<evidence type="ECO:0000313" key="15">
    <source>
        <dbReference type="Proteomes" id="UP001497497"/>
    </source>
</evidence>
<feature type="domain" description="GATA-type" evidence="13">
    <location>
        <begin position="360"/>
        <end position="413"/>
    </location>
</feature>
<dbReference type="Pfam" id="PF00320">
    <property type="entry name" value="GATA"/>
    <property type="match status" value="2"/>
</dbReference>
<evidence type="ECO:0000256" key="3">
    <source>
        <dbReference type="ARBA" id="ARBA00022737"/>
    </source>
</evidence>
<dbReference type="GO" id="GO:0045944">
    <property type="term" value="P:positive regulation of transcription by RNA polymerase II"/>
    <property type="evidence" value="ECO:0007669"/>
    <property type="project" value="TreeGrafter"/>
</dbReference>
<dbReference type="Gene3D" id="3.30.50.10">
    <property type="entry name" value="Erythroid Transcription Factor GATA-1, subunit A"/>
    <property type="match status" value="2"/>
</dbReference>
<gene>
    <name evidence="14" type="ORF">GSLYS_00019119001</name>
</gene>
<dbReference type="SUPFAM" id="SSF57716">
    <property type="entry name" value="Glucocorticoid receptor-like (DNA-binding domain)"/>
    <property type="match status" value="2"/>
</dbReference>
<keyword evidence="2" id="KW-0479">Metal-binding</keyword>
<dbReference type="GO" id="GO:0008270">
    <property type="term" value="F:zinc ion binding"/>
    <property type="evidence" value="ECO:0007669"/>
    <property type="project" value="UniProtKB-KW"/>
</dbReference>
<dbReference type="CDD" id="cd00202">
    <property type="entry name" value="ZnF_GATA"/>
    <property type="match status" value="2"/>
</dbReference>
<keyword evidence="5" id="KW-0862">Zinc</keyword>
<dbReference type="FunFam" id="3.30.50.10:FF:000032">
    <property type="entry name" value="Transcription factor GATA-3"/>
    <property type="match status" value="1"/>
</dbReference>
<feature type="region of interest" description="Disordered" evidence="12">
    <location>
        <begin position="1"/>
        <end position="32"/>
    </location>
</feature>
<dbReference type="AlphaFoldDB" id="A0AAV2IJ28"/>
<dbReference type="GO" id="GO:0000122">
    <property type="term" value="P:negative regulation of transcription by RNA polymerase II"/>
    <property type="evidence" value="ECO:0007669"/>
    <property type="project" value="TreeGrafter"/>
</dbReference>
<organism evidence="14 15">
    <name type="scientific">Lymnaea stagnalis</name>
    <name type="common">Great pond snail</name>
    <name type="synonym">Helix stagnalis</name>
    <dbReference type="NCBI Taxonomy" id="6523"/>
    <lineage>
        <taxon>Eukaryota</taxon>
        <taxon>Metazoa</taxon>
        <taxon>Spiralia</taxon>
        <taxon>Lophotrochozoa</taxon>
        <taxon>Mollusca</taxon>
        <taxon>Gastropoda</taxon>
        <taxon>Heterobranchia</taxon>
        <taxon>Euthyneura</taxon>
        <taxon>Panpulmonata</taxon>
        <taxon>Hygrophila</taxon>
        <taxon>Lymnaeoidea</taxon>
        <taxon>Lymnaeidae</taxon>
        <taxon>Lymnaea</taxon>
    </lineage>
</organism>
<keyword evidence="9" id="KW-0804">Transcription</keyword>
<evidence type="ECO:0000256" key="7">
    <source>
        <dbReference type="ARBA" id="ARBA00023125"/>
    </source>
</evidence>
<evidence type="ECO:0000256" key="2">
    <source>
        <dbReference type="ARBA" id="ARBA00022723"/>
    </source>
</evidence>
<dbReference type="GO" id="GO:0045165">
    <property type="term" value="P:cell fate commitment"/>
    <property type="evidence" value="ECO:0007669"/>
    <property type="project" value="TreeGrafter"/>
</dbReference>
<protein>
    <recommendedName>
        <fullName evidence="13">GATA-type domain-containing protein</fullName>
    </recommendedName>
</protein>
<dbReference type="GO" id="GO:0005634">
    <property type="term" value="C:nucleus"/>
    <property type="evidence" value="ECO:0007669"/>
    <property type="project" value="UniProtKB-SubCell"/>
</dbReference>
<dbReference type="PANTHER" id="PTHR10071:SF281">
    <property type="entry name" value="BOX A-BINDING FACTOR-RELATED"/>
    <property type="match status" value="1"/>
</dbReference>
<evidence type="ECO:0000256" key="8">
    <source>
        <dbReference type="ARBA" id="ARBA00023159"/>
    </source>
</evidence>
<feature type="compositionally biased region" description="Low complexity" evidence="12">
    <location>
        <begin position="158"/>
        <end position="195"/>
    </location>
</feature>
<evidence type="ECO:0000256" key="4">
    <source>
        <dbReference type="ARBA" id="ARBA00022771"/>
    </source>
</evidence>
<comment type="subcellular location">
    <subcellularLocation>
        <location evidence="1">Nucleus</location>
    </subcellularLocation>
</comment>
<keyword evidence="6" id="KW-0805">Transcription regulation</keyword>
<keyword evidence="10" id="KW-0539">Nucleus</keyword>
<evidence type="ECO:0000256" key="1">
    <source>
        <dbReference type="ARBA" id="ARBA00004123"/>
    </source>
</evidence>
<proteinExistence type="predicted"/>
<evidence type="ECO:0000256" key="11">
    <source>
        <dbReference type="PROSITE-ProRule" id="PRU00094"/>
    </source>
</evidence>
<dbReference type="Proteomes" id="UP001497497">
    <property type="component" value="Unassembled WGS sequence"/>
</dbReference>
<feature type="region of interest" description="Disordered" evidence="12">
    <location>
        <begin position="232"/>
        <end position="309"/>
    </location>
</feature>
<keyword evidence="3" id="KW-0677">Repeat</keyword>
<evidence type="ECO:0000256" key="10">
    <source>
        <dbReference type="ARBA" id="ARBA00023242"/>
    </source>
</evidence>
<feature type="compositionally biased region" description="Low complexity" evidence="12">
    <location>
        <begin position="287"/>
        <end position="297"/>
    </location>
</feature>
<name>A0AAV2IJ28_LYMST</name>
<dbReference type="GO" id="GO:0000981">
    <property type="term" value="F:DNA-binding transcription factor activity, RNA polymerase II-specific"/>
    <property type="evidence" value="ECO:0007669"/>
    <property type="project" value="TreeGrafter"/>
</dbReference>
<dbReference type="EMBL" id="CAXITT010000731">
    <property type="protein sequence ID" value="CAL1545731.1"/>
    <property type="molecule type" value="Genomic_DNA"/>
</dbReference>
<comment type="caution">
    <text evidence="14">The sequence shown here is derived from an EMBL/GenBank/DDBJ whole genome shotgun (WGS) entry which is preliminary data.</text>
</comment>
<dbReference type="PRINTS" id="PR00619">
    <property type="entry name" value="GATAZNFINGER"/>
</dbReference>
<evidence type="ECO:0000256" key="5">
    <source>
        <dbReference type="ARBA" id="ARBA00022833"/>
    </source>
</evidence>
<feature type="region of interest" description="Disordered" evidence="12">
    <location>
        <begin position="141"/>
        <end position="195"/>
    </location>
</feature>